<accession>A0A443QFY6</accession>
<name>A0A443QFY6_9ACAR</name>
<gene>
    <name evidence="1" type="ORF">B4U79_10473</name>
</gene>
<reference evidence="1 2" key="1">
    <citation type="journal article" date="2018" name="Gigascience">
        <title>Genomes of trombidid mites reveal novel predicted allergens and laterally-transferred genes associated with secondary metabolism.</title>
        <authorList>
            <person name="Dong X."/>
            <person name="Chaisiri K."/>
            <person name="Xia D."/>
            <person name="Armstrong S.D."/>
            <person name="Fang Y."/>
            <person name="Donnelly M.J."/>
            <person name="Kadowaki T."/>
            <person name="McGarry J.W."/>
            <person name="Darby A.C."/>
            <person name="Makepeace B.L."/>
        </authorList>
    </citation>
    <scope>NUCLEOTIDE SEQUENCE [LARGE SCALE GENOMIC DNA]</scope>
    <source>
        <strain evidence="1">UoL-WK</strain>
    </source>
</reference>
<evidence type="ECO:0000313" key="1">
    <source>
        <dbReference type="EMBL" id="RWS01932.1"/>
    </source>
</evidence>
<dbReference type="Proteomes" id="UP000285301">
    <property type="component" value="Unassembled WGS sequence"/>
</dbReference>
<protein>
    <submittedName>
        <fullName evidence="1">Group XV phospholipase A2-like protein</fullName>
    </submittedName>
</protein>
<dbReference type="Gene3D" id="3.40.50.1820">
    <property type="entry name" value="alpha/beta hydrolase"/>
    <property type="match status" value="2"/>
</dbReference>
<proteinExistence type="predicted"/>
<dbReference type="OrthoDB" id="190846at2759"/>
<dbReference type="SUPFAM" id="SSF53474">
    <property type="entry name" value="alpha/beta-Hydrolases"/>
    <property type="match status" value="1"/>
</dbReference>
<evidence type="ECO:0000313" key="2">
    <source>
        <dbReference type="Proteomes" id="UP000285301"/>
    </source>
</evidence>
<organism evidence="1 2">
    <name type="scientific">Dinothrombium tinctorium</name>
    <dbReference type="NCBI Taxonomy" id="1965070"/>
    <lineage>
        <taxon>Eukaryota</taxon>
        <taxon>Metazoa</taxon>
        <taxon>Ecdysozoa</taxon>
        <taxon>Arthropoda</taxon>
        <taxon>Chelicerata</taxon>
        <taxon>Arachnida</taxon>
        <taxon>Acari</taxon>
        <taxon>Acariformes</taxon>
        <taxon>Trombidiformes</taxon>
        <taxon>Prostigmata</taxon>
        <taxon>Anystina</taxon>
        <taxon>Parasitengona</taxon>
        <taxon>Trombidioidea</taxon>
        <taxon>Trombidiidae</taxon>
        <taxon>Dinothrombium</taxon>
    </lineage>
</organism>
<keyword evidence="2" id="KW-1185">Reference proteome</keyword>
<comment type="caution">
    <text evidence="1">The sequence shown here is derived from an EMBL/GenBank/DDBJ whole genome shotgun (WGS) entry which is preliminary data.</text>
</comment>
<dbReference type="Pfam" id="PF02450">
    <property type="entry name" value="LCAT"/>
    <property type="match status" value="1"/>
</dbReference>
<dbReference type="InterPro" id="IPR029058">
    <property type="entry name" value="AB_hydrolase_fold"/>
</dbReference>
<dbReference type="InterPro" id="IPR003386">
    <property type="entry name" value="LACT/PDAT_acylTrfase"/>
</dbReference>
<dbReference type="STRING" id="1965070.A0A443QFY6"/>
<sequence>MGDYFVKFRELVQETYDMNGKKRVIIVCHSMGCPMMLYFFNRQSQTWKNKYIKSLVTLGAPWGGSVKAVKAFASGDNLGVIVLESLKIRKDERTFPSVAFLLPTDKFWAKNETILTTGVKNYTVANFDQFFNDINYTVGYNMWLDTRNITYELKPPKVEIHCLHGFGIKTMDVLTYSNKTFPNEQPKIKYGDGDGTVNLRSLQGCLRWKDQQSNPVHYKNFTQVEHMSIMSDSRIIEYIRNVALPNATTHIDNKHKR</sequence>
<dbReference type="PANTHER" id="PTHR11440">
    <property type="entry name" value="LECITHIN-CHOLESTEROL ACYLTRANSFERASE-RELATED"/>
    <property type="match status" value="1"/>
</dbReference>
<dbReference type="AlphaFoldDB" id="A0A443QFY6"/>
<dbReference type="GO" id="GO:0006629">
    <property type="term" value="P:lipid metabolic process"/>
    <property type="evidence" value="ECO:0007669"/>
    <property type="project" value="InterPro"/>
</dbReference>
<dbReference type="EMBL" id="NCKU01008397">
    <property type="protein sequence ID" value="RWS01932.1"/>
    <property type="molecule type" value="Genomic_DNA"/>
</dbReference>
<dbReference type="GO" id="GO:0008374">
    <property type="term" value="F:O-acyltransferase activity"/>
    <property type="evidence" value="ECO:0007669"/>
    <property type="project" value="InterPro"/>
</dbReference>